<keyword evidence="2" id="KW-1185">Reference proteome</keyword>
<reference evidence="1" key="1">
    <citation type="submission" date="2022-07" db="EMBL/GenBank/DDBJ databases">
        <title>Phylogenomic reconstructions and comparative analyses of Kickxellomycotina fungi.</title>
        <authorList>
            <person name="Reynolds N.K."/>
            <person name="Stajich J.E."/>
            <person name="Barry K."/>
            <person name="Grigoriev I.V."/>
            <person name="Crous P."/>
            <person name="Smith M.E."/>
        </authorList>
    </citation>
    <scope>NUCLEOTIDE SEQUENCE</scope>
    <source>
        <strain evidence="1">CBS 109366</strain>
    </source>
</reference>
<proteinExistence type="predicted"/>
<name>A0ACC1K787_9FUNG</name>
<gene>
    <name evidence="1" type="ORF">IWQ57_000659</name>
</gene>
<dbReference type="Proteomes" id="UP001140234">
    <property type="component" value="Unassembled WGS sequence"/>
</dbReference>
<protein>
    <submittedName>
        <fullName evidence="1">Uncharacterized protein</fullName>
    </submittedName>
</protein>
<comment type="caution">
    <text evidence="1">The sequence shown here is derived from an EMBL/GenBank/DDBJ whole genome shotgun (WGS) entry which is preliminary data.</text>
</comment>
<sequence length="1080" mass="113797">MARQALIQQQQQQQAVNGAAPNGVPAAAAAAAQQPGANNMPMLRAIAARFGIPDSALAHFTPVQLQAFLQSLQAQHSQRAQMHAGAEAPAAAMATPQRPAMPSAAQPHAEPSLVSPGLSGKGIAQVRSGSGSPTPVHHQQHQLHGGANAGGPHLFSPTALHGSHMSPQALGSPAGLAYSPRVLGGGGGAIQRKGSAASLLTDDVRGTPAPAEQVYTAEEIAAAHKKSEEFLKRLPEFTSTSFVEFLQQFLKEHNIPGNFSKPPVFADRSIDLYRFFCEVIRQGGLEQVHARRVWRQVAKDSGLPDIPTLPPLLSRWYKVWLQPLEQLVVFPPGHPTHTGINANFSLKKRRKQDTFGSPGSTPAPSERATSAHLDLAKRPKTHGPSVNGIASATASPAQATTPYGLSLHSPPPHFQRPPPPPPPPPPQMPTLPAAGHPIAPEQALPLAPPMPTNGAVHHPPPPPLAPAAVAQVSGTGTPSASLVTFPAPPPPVPLRFFPLERSVDTFGGVDLQACVSLRSRIRLPAISDYGSVDIQALTLSIDSGITMEVTAALNTLIRITAHPDVVLPLGQCEALAETLFGILEAVKVPACRAPQEAPGAPTKSTNGDAVSSSSSCCAELPTYSGEAALFGDMCVNDPDSGGIVGDDMQDPTAVRGLLLGGDDLWSFTSDRTLSVVYALRNLSFLPANQQFCAESTDFARAVVALVAKCEQAVRAARAVPEGATDGAPASLTVLRALEFRKSLVVMLANIADKIDLQGVGAEFVHAALRLVSYFVDDRQTSDVASEWMSESIGSGDADPMLAAIAHVKALDGRVYYLHALEAAARLTSSSKNREALVAAADPQALRPLAAACGALLAGHQMAVAAAPGAQHCHASEQRLMWVQMALLVLSNLACAATPQPLVAARKYTPFRVSAGGLINQPSANGAQTNGAAAQASVSRRAAARRPMPFQPVVYASAVVPDSIREFRRELAGDTGCVRALFEFVMQWWMQIGAQCAHAPAAAAALYDSPLNDLAERAVYVLQLLHPEHDALFAAQWRQWIVEHVAACGFPPAVVEVLYELVGMIPVQPTPPPCKTRKKDM</sequence>
<evidence type="ECO:0000313" key="1">
    <source>
        <dbReference type="EMBL" id="KAJ2774814.1"/>
    </source>
</evidence>
<accession>A0ACC1K787</accession>
<dbReference type="EMBL" id="JANBUJ010000063">
    <property type="protein sequence ID" value="KAJ2774814.1"/>
    <property type="molecule type" value="Genomic_DNA"/>
</dbReference>
<evidence type="ECO:0000313" key="2">
    <source>
        <dbReference type="Proteomes" id="UP001140234"/>
    </source>
</evidence>
<organism evidence="1 2">
    <name type="scientific">Coemansia nantahalensis</name>
    <dbReference type="NCBI Taxonomy" id="2789366"/>
    <lineage>
        <taxon>Eukaryota</taxon>
        <taxon>Fungi</taxon>
        <taxon>Fungi incertae sedis</taxon>
        <taxon>Zoopagomycota</taxon>
        <taxon>Kickxellomycotina</taxon>
        <taxon>Kickxellomycetes</taxon>
        <taxon>Kickxellales</taxon>
        <taxon>Kickxellaceae</taxon>
        <taxon>Coemansia</taxon>
    </lineage>
</organism>